<protein>
    <submittedName>
        <fullName evidence="10">Alkyldihydroxyacetonephosphate synthase</fullName>
        <ecNumber evidence="10">2.5.1.26</ecNumber>
    </submittedName>
</protein>
<evidence type="ECO:0000256" key="4">
    <source>
        <dbReference type="PIRSR" id="PIRSR625650-1"/>
    </source>
</evidence>
<feature type="region of interest" description="Disordered" evidence="8">
    <location>
        <begin position="41"/>
        <end position="62"/>
    </location>
</feature>
<evidence type="ECO:0000256" key="1">
    <source>
        <dbReference type="ARBA" id="ARBA00008000"/>
    </source>
</evidence>
<dbReference type="InterPro" id="IPR016164">
    <property type="entry name" value="FAD-linked_Oxase-like_C"/>
</dbReference>
<feature type="region of interest" description="Disordered" evidence="8">
    <location>
        <begin position="1"/>
        <end position="25"/>
    </location>
</feature>
<dbReference type="PROSITE" id="PS51387">
    <property type="entry name" value="FAD_PCMH"/>
    <property type="match status" value="1"/>
</dbReference>
<evidence type="ECO:0000256" key="2">
    <source>
        <dbReference type="ARBA" id="ARBA00022630"/>
    </source>
</evidence>
<evidence type="ECO:0000313" key="10">
    <source>
        <dbReference type="EMBL" id="MBB6000694.1"/>
    </source>
</evidence>
<name>A0A841EE92_9ACTN</name>
<comment type="similarity">
    <text evidence="1">Belongs to the FAD-binding oxidoreductase/transferase type 4 family.</text>
</comment>
<dbReference type="GO" id="GO:0008610">
    <property type="term" value="P:lipid biosynthetic process"/>
    <property type="evidence" value="ECO:0007669"/>
    <property type="project" value="InterPro"/>
</dbReference>
<dbReference type="InterPro" id="IPR016171">
    <property type="entry name" value="Vanillyl_alc_oxidase_C-sub2"/>
</dbReference>
<keyword evidence="3 6" id="KW-0274">FAD</keyword>
<dbReference type="PANTHER" id="PTHR46568">
    <property type="entry name" value="ALKYLDIHYDROXYACETONEPHOSPHATE SYNTHASE, PEROXISOMAL"/>
    <property type="match status" value="1"/>
</dbReference>
<proteinExistence type="inferred from homology"/>
<evidence type="ECO:0000259" key="9">
    <source>
        <dbReference type="PROSITE" id="PS51387"/>
    </source>
</evidence>
<dbReference type="Pfam" id="PF02913">
    <property type="entry name" value="FAD-oxidase_C"/>
    <property type="match status" value="1"/>
</dbReference>
<dbReference type="PANTHER" id="PTHR46568:SF1">
    <property type="entry name" value="ALKYLDIHYDROXYACETONEPHOSPHATE SYNTHASE, PEROXISOMAL"/>
    <property type="match status" value="1"/>
</dbReference>
<keyword evidence="11" id="KW-1185">Reference proteome</keyword>
<dbReference type="Proteomes" id="UP000578077">
    <property type="component" value="Unassembled WGS sequence"/>
</dbReference>
<dbReference type="GO" id="GO:0008609">
    <property type="term" value="F:alkylglycerone-phosphate synthase activity"/>
    <property type="evidence" value="ECO:0007669"/>
    <property type="project" value="UniProtKB-EC"/>
</dbReference>
<dbReference type="InterPro" id="IPR004113">
    <property type="entry name" value="FAD-bd_oxidored_4_C"/>
</dbReference>
<dbReference type="SUPFAM" id="SSF55103">
    <property type="entry name" value="FAD-linked oxidases, C-terminal domain"/>
    <property type="match status" value="1"/>
</dbReference>
<feature type="site" description="Important for enzyme activity" evidence="7">
    <location>
        <position position="320"/>
    </location>
</feature>
<feature type="active site" description="Proton donor/acceptor" evidence="4">
    <location>
        <position position="455"/>
    </location>
</feature>
<feature type="binding site" evidence="6">
    <location>
        <begin position="218"/>
        <end position="221"/>
    </location>
    <ligand>
        <name>FAD</name>
        <dbReference type="ChEBI" id="CHEBI:57692"/>
    </ligand>
</feature>
<comment type="caution">
    <text evidence="10">The sequence shown here is derived from an EMBL/GenBank/DDBJ whole genome shotgun (WGS) entry which is preliminary data.</text>
</comment>
<gene>
    <name evidence="10" type="ORF">HNR25_004445</name>
</gene>
<evidence type="ECO:0000256" key="7">
    <source>
        <dbReference type="PIRSR" id="PIRSR625650-4"/>
    </source>
</evidence>
<comment type="cofactor">
    <cofactor evidence="6">
        <name>FAD</name>
        <dbReference type="ChEBI" id="CHEBI:57692"/>
    </cofactor>
</comment>
<dbReference type="Gene3D" id="3.30.70.3450">
    <property type="match status" value="1"/>
</dbReference>
<dbReference type="EC" id="2.5.1.26" evidence="10"/>
<keyword evidence="10" id="KW-0808">Transferase</keyword>
<dbReference type="Gene3D" id="3.30.465.10">
    <property type="match status" value="1"/>
</dbReference>
<dbReference type="AlphaFoldDB" id="A0A841EE92"/>
<evidence type="ECO:0000256" key="5">
    <source>
        <dbReference type="PIRSR" id="PIRSR625650-2"/>
    </source>
</evidence>
<feature type="binding site" evidence="5">
    <location>
        <position position="393"/>
    </location>
    <ligand>
        <name>substrate</name>
    </ligand>
</feature>
<dbReference type="InterPro" id="IPR016166">
    <property type="entry name" value="FAD-bd_PCMH"/>
</dbReference>
<keyword evidence="2" id="KW-0285">Flavoprotein</keyword>
<feature type="binding site" evidence="6">
    <location>
        <begin position="269"/>
        <end position="275"/>
    </location>
    <ligand>
        <name>FAD</name>
        <dbReference type="ChEBI" id="CHEBI:57692"/>
    </ligand>
</feature>
<dbReference type="RefSeq" id="WP_184638284.1">
    <property type="nucleotide sequence ID" value="NZ_BAABKT010000038.1"/>
</dbReference>
<accession>A0A841EE92</accession>
<dbReference type="Pfam" id="PF01565">
    <property type="entry name" value="FAD_binding_4"/>
    <property type="match status" value="1"/>
</dbReference>
<dbReference type="SUPFAM" id="SSF56176">
    <property type="entry name" value="FAD-binding/transporter-associated domain-like"/>
    <property type="match status" value="1"/>
</dbReference>
<dbReference type="Gene3D" id="1.10.45.10">
    <property type="entry name" value="Vanillyl-alcohol Oxidase, Chain A, domain 4"/>
    <property type="match status" value="1"/>
</dbReference>
<evidence type="ECO:0000256" key="6">
    <source>
        <dbReference type="PIRSR" id="PIRSR625650-3"/>
    </source>
</evidence>
<reference evidence="10 11" key="1">
    <citation type="submission" date="2020-08" db="EMBL/GenBank/DDBJ databases">
        <title>Sequencing the genomes of 1000 actinobacteria strains.</title>
        <authorList>
            <person name="Klenk H.-P."/>
        </authorList>
    </citation>
    <scope>NUCLEOTIDE SEQUENCE [LARGE SCALE GENOMIC DNA]</scope>
    <source>
        <strain evidence="10 11">DSM 44593</strain>
    </source>
</reference>
<dbReference type="InterPro" id="IPR016169">
    <property type="entry name" value="FAD-bd_PCMH_sub2"/>
</dbReference>
<dbReference type="InterPro" id="IPR025650">
    <property type="entry name" value="Alkyl-DHAP_Synthase"/>
</dbReference>
<feature type="domain" description="FAD-binding PCMH-type" evidence="9">
    <location>
        <begin position="104"/>
        <end position="285"/>
    </location>
</feature>
<dbReference type="Gene3D" id="3.40.462.40">
    <property type="entry name" value="FAD-linked oxidase, cap domain/gating helix"/>
    <property type="match status" value="1"/>
</dbReference>
<dbReference type="InterPro" id="IPR006094">
    <property type="entry name" value="Oxid_FAD_bind_N"/>
</dbReference>
<evidence type="ECO:0000256" key="3">
    <source>
        <dbReference type="ARBA" id="ARBA00022827"/>
    </source>
</evidence>
<dbReference type="GO" id="GO:0071949">
    <property type="term" value="F:FAD binding"/>
    <property type="evidence" value="ECO:0007669"/>
    <property type="project" value="InterPro"/>
</dbReference>
<dbReference type="InterPro" id="IPR036318">
    <property type="entry name" value="FAD-bd_PCMH-like_sf"/>
</dbReference>
<evidence type="ECO:0000256" key="8">
    <source>
        <dbReference type="SAM" id="MobiDB-lite"/>
    </source>
</evidence>
<organism evidence="10 11">
    <name type="scientific">Streptomonospora salina</name>
    <dbReference type="NCBI Taxonomy" id="104205"/>
    <lineage>
        <taxon>Bacteria</taxon>
        <taxon>Bacillati</taxon>
        <taxon>Actinomycetota</taxon>
        <taxon>Actinomycetes</taxon>
        <taxon>Streptosporangiales</taxon>
        <taxon>Nocardiopsidaceae</taxon>
        <taxon>Streptomonospora</taxon>
    </lineage>
</organism>
<feature type="binding site" evidence="6">
    <location>
        <begin position="136"/>
        <end position="142"/>
    </location>
    <ligand>
        <name>FAD</name>
        <dbReference type="ChEBI" id="CHEBI:57692"/>
    </ligand>
</feature>
<dbReference type="EMBL" id="JACHLY010000001">
    <property type="protein sequence ID" value="MBB6000694.1"/>
    <property type="molecule type" value="Genomic_DNA"/>
</dbReference>
<evidence type="ECO:0000313" key="11">
    <source>
        <dbReference type="Proteomes" id="UP000578077"/>
    </source>
</evidence>
<sequence>MTEPTHRVGEASWDSWGDPAHAAPLTPSQRELIGQVLGIAPDAGLPRTPEAELRLPPGSLPPDARAALAAAVGDENVDTGAAARVRHAGGKSTPDLLRRRGGDVSDAPDAVVLPAGHDEVAAVLTACARYGVAVVPFGGGTSVVGGVEPLRGGFAAAVALDLRRLSRLVAVDAVSRTATLQAGLRTPEAEELLAAHGFTLGHRPQSYEYATVGGYAATRSSGQSSAGYGRFDDMVVSLRAATPRGTLEPGRGPSSAAGPDLRRLLLGSEGTVGVITEVTLRVHPRPQERHDEAWTFPDFATGTAALRALAQDGVRPTLVRLSDEQETSVNAVLAGEEAAPGCLAVVTHEGGAERVAAVRELCSDTLRRAGGTGLGPERVAHWRSGRYLAPYLRDSLLDAGVLAETLETATTWSELHRLRDAVTDALAGALTTPEGAAPLVLCHASHVYPEGASLYFTVAAAAGADPGGRWRAAKRAAGDAIAACGATISHHHAVGTDHRPWMEDEVGPLGVEVLRAVKDTLDPAGVLNPGKLIPERS</sequence>